<keyword evidence="7 16" id="KW-0732">Signal</keyword>
<dbReference type="PANTHER" id="PTHR21581:SF11">
    <property type="entry name" value="D-ALANYL-D-ALANINE CARBOXYPEPTIDASE DACA"/>
    <property type="match status" value="1"/>
</dbReference>
<evidence type="ECO:0000259" key="17">
    <source>
        <dbReference type="SMART" id="SM00936"/>
    </source>
</evidence>
<name>A0A1L8MK23_9STRE</name>
<keyword evidence="8" id="KW-0378">Hydrolase</keyword>
<dbReference type="GO" id="GO:0009252">
    <property type="term" value="P:peptidoglycan biosynthetic process"/>
    <property type="evidence" value="ECO:0007669"/>
    <property type="project" value="UniProtKB-UniPathway"/>
</dbReference>
<comment type="pathway">
    <text evidence="2">Cell wall biogenesis; peptidoglycan biosynthesis.</text>
</comment>
<keyword evidence="10" id="KW-0573">Peptidoglycan synthesis</keyword>
<keyword evidence="5" id="KW-0121">Carboxypeptidase</keyword>
<dbReference type="UniPathway" id="UPA00219"/>
<dbReference type="GO" id="GO:0071555">
    <property type="term" value="P:cell wall organization"/>
    <property type="evidence" value="ECO:0007669"/>
    <property type="project" value="UniProtKB-KW"/>
</dbReference>
<evidence type="ECO:0000256" key="13">
    <source>
        <dbReference type="PIRSR" id="PIRSR618044-1"/>
    </source>
</evidence>
<evidence type="ECO:0000256" key="12">
    <source>
        <dbReference type="ARBA" id="ARBA00034000"/>
    </source>
</evidence>
<evidence type="ECO:0000313" key="18">
    <source>
        <dbReference type="EMBL" id="OJF71130.1"/>
    </source>
</evidence>
<evidence type="ECO:0000256" key="8">
    <source>
        <dbReference type="ARBA" id="ARBA00022801"/>
    </source>
</evidence>
<dbReference type="SUPFAM" id="SSF69189">
    <property type="entry name" value="Penicillin-binding protein associated domain"/>
    <property type="match status" value="1"/>
</dbReference>
<dbReference type="STRING" id="1856638.A9Q68_09830"/>
<accession>A0A1L8MK23</accession>
<dbReference type="InterPro" id="IPR015956">
    <property type="entry name" value="Peniciliin-bd_prot_C_sf"/>
</dbReference>
<dbReference type="EC" id="3.4.16.4" evidence="4"/>
<dbReference type="PRINTS" id="PR00725">
    <property type="entry name" value="DADACBPTASE1"/>
</dbReference>
<evidence type="ECO:0000313" key="19">
    <source>
        <dbReference type="Proteomes" id="UP000182015"/>
    </source>
</evidence>
<evidence type="ECO:0000256" key="3">
    <source>
        <dbReference type="ARBA" id="ARBA00007164"/>
    </source>
</evidence>
<dbReference type="NCBIfam" id="NF038273">
    <property type="entry name" value="strep_PBP3"/>
    <property type="match status" value="1"/>
</dbReference>
<feature type="binding site" evidence="14">
    <location>
        <position position="242"/>
    </location>
    <ligand>
        <name>substrate</name>
    </ligand>
</feature>
<reference evidence="19" key="1">
    <citation type="submission" date="2016-06" db="EMBL/GenBank/DDBJ databases">
        <authorList>
            <person name="de Vries S.P.W."/>
            <person name="Hadjirin N.F."/>
            <person name="Lay E.M."/>
            <person name="Zadoks R.N."/>
            <person name="Peacock S.J."/>
            <person name="Parkhill J."/>
            <person name="Grant A.J."/>
            <person name="Mcdougall S."/>
            <person name="Holmes M.A."/>
        </authorList>
    </citation>
    <scope>NUCLEOTIDE SEQUENCE [LARGE SCALE GENOMIC DNA]</scope>
    <source>
        <strain evidence="19">NZ1587</strain>
    </source>
</reference>
<sequence length="404" mass="45227">MKKQITLILFCFFLLLGSGPTIKAEQALNINAKEAIAVEYRTGKVLYEKNSQNKIPIASLTKIMTVYMTLKEIDSGRLKWDDQIKLSKYAKALAKNPDISNPPLYKDSYSVRELVDSAMIVSANSSAIALAEKIAGSEPKFMDMVKEQLKDWGIKDYQLLNSSGLNNSMLNGHIYPGSSHHAENELSARSLAIVARHLIQDYPEILSISSQTQLLWGNDVLTNSNHLLPGNNMGRYGVDGLKTGTTAKAGQTYIGTAVQDNMRVIVVILHANDAENDNEARFVEANKLFDYCFQNYKKVTYGKNKPLPKKLAISNAKQKTVPYVSNTEFSVVQSPSLKSVDYHFKLTEKEVKAPVKKGEKLGKIIFQDKADYLDEKPETAIYAAKKVEGLTLWEKFINLFTHQY</sequence>
<dbReference type="OrthoDB" id="9791132at2"/>
<evidence type="ECO:0000256" key="9">
    <source>
        <dbReference type="ARBA" id="ARBA00022960"/>
    </source>
</evidence>
<comment type="catalytic activity">
    <reaction evidence="12">
        <text>Preferential cleavage: (Ac)2-L-Lys-D-Ala-|-D-Ala. Also transpeptidation of peptidyl-alanyl moieties that are N-acyl substituents of D-alanine.</text>
        <dbReference type="EC" id="3.4.16.4"/>
    </reaction>
</comment>
<protein>
    <recommendedName>
        <fullName evidence="4">serine-type D-Ala-D-Ala carboxypeptidase</fullName>
        <ecNumber evidence="4">3.4.16.4</ecNumber>
    </recommendedName>
</protein>
<feature type="domain" description="Peptidase S11 D-Ala-D-Ala carboxypeptidase A C-terminal" evidence="17">
    <location>
        <begin position="296"/>
        <end position="389"/>
    </location>
</feature>
<dbReference type="AlphaFoldDB" id="A0A1L8MK23"/>
<evidence type="ECO:0000256" key="6">
    <source>
        <dbReference type="ARBA" id="ARBA00022670"/>
    </source>
</evidence>
<dbReference type="InterPro" id="IPR012338">
    <property type="entry name" value="Beta-lactam/transpept-like"/>
</dbReference>
<dbReference type="PANTHER" id="PTHR21581">
    <property type="entry name" value="D-ALANYL-D-ALANINE CARBOXYPEPTIDASE"/>
    <property type="match status" value="1"/>
</dbReference>
<dbReference type="RefSeq" id="WP_071794601.1">
    <property type="nucleotide sequence ID" value="NZ_LZDD01000004.1"/>
</dbReference>
<gene>
    <name evidence="18" type="ORF">A9Q68_09830</name>
</gene>
<dbReference type="InterPro" id="IPR012907">
    <property type="entry name" value="Peptidase_S11_C"/>
</dbReference>
<feature type="signal peptide" evidence="16">
    <location>
        <begin position="1"/>
        <end position="23"/>
    </location>
</feature>
<evidence type="ECO:0000256" key="7">
    <source>
        <dbReference type="ARBA" id="ARBA00022729"/>
    </source>
</evidence>
<organism evidence="18 19">
    <name type="scientific">Streptococcus bovimastitidis</name>
    <dbReference type="NCBI Taxonomy" id="1856638"/>
    <lineage>
        <taxon>Bacteria</taxon>
        <taxon>Bacillati</taxon>
        <taxon>Bacillota</taxon>
        <taxon>Bacilli</taxon>
        <taxon>Lactobacillales</taxon>
        <taxon>Streptococcaceae</taxon>
        <taxon>Streptococcus</taxon>
    </lineage>
</organism>
<keyword evidence="9" id="KW-0133">Cell shape</keyword>
<feature type="chain" id="PRO_5038939067" description="serine-type D-Ala-D-Ala carboxypeptidase" evidence="16">
    <location>
        <begin position="24"/>
        <end position="404"/>
    </location>
</feature>
<dbReference type="GO" id="GO:0008360">
    <property type="term" value="P:regulation of cell shape"/>
    <property type="evidence" value="ECO:0007669"/>
    <property type="project" value="UniProtKB-KW"/>
</dbReference>
<comment type="function">
    <text evidence="1">Removes C-terminal D-alanyl residues from sugar-peptide cell wall precursors.</text>
</comment>
<dbReference type="GO" id="GO:0006508">
    <property type="term" value="P:proteolysis"/>
    <property type="evidence" value="ECO:0007669"/>
    <property type="project" value="UniProtKB-KW"/>
</dbReference>
<dbReference type="InterPro" id="IPR037167">
    <property type="entry name" value="Peptidase_S11_C_sf"/>
</dbReference>
<evidence type="ECO:0000256" key="4">
    <source>
        <dbReference type="ARBA" id="ARBA00012448"/>
    </source>
</evidence>
<feature type="active site" description="Proton acceptor" evidence="13">
    <location>
        <position position="62"/>
    </location>
</feature>
<keyword evidence="6" id="KW-0645">Protease</keyword>
<dbReference type="SMART" id="SM00936">
    <property type="entry name" value="PBP5_C"/>
    <property type="match status" value="1"/>
</dbReference>
<evidence type="ECO:0000256" key="11">
    <source>
        <dbReference type="ARBA" id="ARBA00023316"/>
    </source>
</evidence>
<dbReference type="EMBL" id="LZDD01000004">
    <property type="protein sequence ID" value="OJF71130.1"/>
    <property type="molecule type" value="Genomic_DNA"/>
</dbReference>
<dbReference type="Pfam" id="PF07943">
    <property type="entry name" value="PBP5_C"/>
    <property type="match status" value="1"/>
</dbReference>
<dbReference type="SUPFAM" id="SSF56601">
    <property type="entry name" value="beta-lactamase/transpeptidase-like"/>
    <property type="match status" value="1"/>
</dbReference>
<evidence type="ECO:0000256" key="5">
    <source>
        <dbReference type="ARBA" id="ARBA00022645"/>
    </source>
</evidence>
<evidence type="ECO:0000256" key="16">
    <source>
        <dbReference type="SAM" id="SignalP"/>
    </source>
</evidence>
<evidence type="ECO:0000256" key="2">
    <source>
        <dbReference type="ARBA" id="ARBA00004752"/>
    </source>
</evidence>
<dbReference type="GO" id="GO:0009002">
    <property type="term" value="F:serine-type D-Ala-D-Ala carboxypeptidase activity"/>
    <property type="evidence" value="ECO:0007669"/>
    <property type="project" value="UniProtKB-EC"/>
</dbReference>
<dbReference type="Proteomes" id="UP000182015">
    <property type="component" value="Unassembled WGS sequence"/>
</dbReference>
<feature type="active site" description="Acyl-ester intermediate" evidence="13">
    <location>
        <position position="59"/>
    </location>
</feature>
<evidence type="ECO:0000256" key="14">
    <source>
        <dbReference type="PIRSR" id="PIRSR618044-2"/>
    </source>
</evidence>
<feature type="active site" evidence="13">
    <location>
        <position position="122"/>
    </location>
</feature>
<evidence type="ECO:0000256" key="1">
    <source>
        <dbReference type="ARBA" id="ARBA00003217"/>
    </source>
</evidence>
<comment type="similarity">
    <text evidence="3 15">Belongs to the peptidase S11 family.</text>
</comment>
<comment type="caution">
    <text evidence="18">The sequence shown here is derived from an EMBL/GenBank/DDBJ whole genome shotgun (WGS) entry which is preliminary data.</text>
</comment>
<keyword evidence="11" id="KW-0961">Cell wall biogenesis/degradation</keyword>
<dbReference type="Gene3D" id="3.40.710.10">
    <property type="entry name" value="DD-peptidase/beta-lactamase superfamily"/>
    <property type="match status" value="1"/>
</dbReference>
<evidence type="ECO:0000256" key="10">
    <source>
        <dbReference type="ARBA" id="ARBA00022984"/>
    </source>
</evidence>
<dbReference type="InterPro" id="IPR001967">
    <property type="entry name" value="Peptidase_S11_N"/>
</dbReference>
<keyword evidence="19" id="KW-1185">Reference proteome</keyword>
<dbReference type="Pfam" id="PF00768">
    <property type="entry name" value="Peptidase_S11"/>
    <property type="match status" value="1"/>
</dbReference>
<proteinExistence type="inferred from homology"/>
<dbReference type="Gene3D" id="2.60.410.10">
    <property type="entry name" value="D-Ala-D-Ala carboxypeptidase, C-terminal domain"/>
    <property type="match status" value="1"/>
</dbReference>
<evidence type="ECO:0000256" key="15">
    <source>
        <dbReference type="RuleBase" id="RU004016"/>
    </source>
</evidence>
<dbReference type="InterPro" id="IPR018044">
    <property type="entry name" value="Peptidase_S11"/>
</dbReference>